<dbReference type="InterPro" id="IPR013341">
    <property type="entry name" value="Mandelate_racemase_N_dom"/>
</dbReference>
<evidence type="ECO:0000259" key="5">
    <source>
        <dbReference type="SMART" id="SM00922"/>
    </source>
</evidence>
<keyword evidence="2" id="KW-0479">Metal-binding</keyword>
<organism evidence="6 7">
    <name type="scientific">Bordetella flabilis</name>
    <dbReference type="NCBI Taxonomy" id="463014"/>
    <lineage>
        <taxon>Bacteria</taxon>
        <taxon>Pseudomonadati</taxon>
        <taxon>Pseudomonadota</taxon>
        <taxon>Betaproteobacteria</taxon>
        <taxon>Burkholderiales</taxon>
        <taxon>Alcaligenaceae</taxon>
        <taxon>Bordetella</taxon>
    </lineage>
</organism>
<evidence type="ECO:0000256" key="4">
    <source>
        <dbReference type="SAM" id="MobiDB-lite"/>
    </source>
</evidence>
<dbReference type="GO" id="GO:0016836">
    <property type="term" value="F:hydro-lyase activity"/>
    <property type="evidence" value="ECO:0007669"/>
    <property type="project" value="TreeGrafter"/>
</dbReference>
<dbReference type="SUPFAM" id="SSF51604">
    <property type="entry name" value="Enolase C-terminal domain-like"/>
    <property type="match status" value="1"/>
</dbReference>
<evidence type="ECO:0000313" key="7">
    <source>
        <dbReference type="Proteomes" id="UP000091926"/>
    </source>
</evidence>
<reference evidence="6 7" key="1">
    <citation type="submission" date="2016-06" db="EMBL/GenBank/DDBJ databases">
        <title>Complete genome sequences of Bordetella bronchialis and Bordetella flabilis.</title>
        <authorList>
            <person name="LiPuma J.J."/>
            <person name="Spilker T."/>
        </authorList>
    </citation>
    <scope>NUCLEOTIDE SEQUENCE [LARGE SCALE GENOMIC DNA]</scope>
    <source>
        <strain evidence="6 7">AU10664</strain>
    </source>
</reference>
<sequence length="365" mass="39290">MSANTIASVACIPMRLPFHHWSPPPLFAGRPRDKLDSALVRLETRDGAVAWGESYCVEPRALAAVFETLIAPLACGRQADDETLMPGLQRMLHNLGRSGPVVHALAGLDIALWDLRAKRAGVPLYALLGGKRRSRVRAYASLLQYYGDAGRLEAVTARALRDGYNEIKLHERTAEALACVRRAAGRGVPIMVDTNCAWLPGEANAAIAAMAPHDPCWIEEPLWPPEDHRALAALQRDCRIPLAVGENAGSAGELERLVDEAAVRYVQPSVIKLGLSAAWRISQRCAGGPVVCAPQVAFFGPGYLASLHLIAAQETEVALERLYVELAHVPYAEFAAVERGGVDVPDRPGLGADPEPALAQGRYSA</sequence>
<dbReference type="SMART" id="SM00922">
    <property type="entry name" value="MR_MLE"/>
    <property type="match status" value="1"/>
</dbReference>
<gene>
    <name evidence="6" type="ORF">BAU07_16215</name>
</gene>
<dbReference type="InterPro" id="IPR018110">
    <property type="entry name" value="Mandel_Rmase/mucon_lact_enz_CS"/>
</dbReference>
<proteinExistence type="predicted"/>
<keyword evidence="3" id="KW-0460">Magnesium</keyword>
<dbReference type="PROSITE" id="PS00908">
    <property type="entry name" value="MR_MLE_1"/>
    <property type="match status" value="1"/>
</dbReference>
<dbReference type="InterPro" id="IPR029065">
    <property type="entry name" value="Enolase_C-like"/>
</dbReference>
<dbReference type="SFLD" id="SFLDS00001">
    <property type="entry name" value="Enolase"/>
    <property type="match status" value="1"/>
</dbReference>
<dbReference type="GO" id="GO:0016052">
    <property type="term" value="P:carbohydrate catabolic process"/>
    <property type="evidence" value="ECO:0007669"/>
    <property type="project" value="TreeGrafter"/>
</dbReference>
<dbReference type="OrthoDB" id="8609034at2"/>
<dbReference type="SUPFAM" id="SSF54826">
    <property type="entry name" value="Enolase N-terminal domain-like"/>
    <property type="match status" value="1"/>
</dbReference>
<keyword evidence="7" id="KW-1185">Reference proteome</keyword>
<dbReference type="GO" id="GO:0009063">
    <property type="term" value="P:amino acid catabolic process"/>
    <property type="evidence" value="ECO:0007669"/>
    <property type="project" value="InterPro"/>
</dbReference>
<dbReference type="Gene3D" id="3.20.20.120">
    <property type="entry name" value="Enolase-like C-terminal domain"/>
    <property type="match status" value="1"/>
</dbReference>
<evidence type="ECO:0000256" key="3">
    <source>
        <dbReference type="ARBA" id="ARBA00022842"/>
    </source>
</evidence>
<dbReference type="Pfam" id="PF02746">
    <property type="entry name" value="MR_MLE_N"/>
    <property type="match status" value="1"/>
</dbReference>
<dbReference type="GO" id="GO:0000287">
    <property type="term" value="F:magnesium ion binding"/>
    <property type="evidence" value="ECO:0007669"/>
    <property type="project" value="TreeGrafter"/>
</dbReference>
<dbReference type="Gene3D" id="3.30.390.10">
    <property type="entry name" value="Enolase-like, N-terminal domain"/>
    <property type="match status" value="1"/>
</dbReference>
<dbReference type="Proteomes" id="UP000091926">
    <property type="component" value="Chromosome"/>
</dbReference>
<evidence type="ECO:0000256" key="2">
    <source>
        <dbReference type="ARBA" id="ARBA00022723"/>
    </source>
</evidence>
<evidence type="ECO:0000313" key="6">
    <source>
        <dbReference type="EMBL" id="ANN78447.1"/>
    </source>
</evidence>
<dbReference type="InterPro" id="IPR036849">
    <property type="entry name" value="Enolase-like_C_sf"/>
</dbReference>
<comment type="cofactor">
    <cofactor evidence="1">
        <name>Mg(2+)</name>
        <dbReference type="ChEBI" id="CHEBI:18420"/>
    </cofactor>
</comment>
<dbReference type="InterPro" id="IPR029017">
    <property type="entry name" value="Enolase-like_N"/>
</dbReference>
<dbReference type="RefSeq" id="WP_066659562.1">
    <property type="nucleotide sequence ID" value="NZ_CBCSCL010000030.1"/>
</dbReference>
<protein>
    <submittedName>
        <fullName evidence="6">Mandelate racemase</fullName>
    </submittedName>
</protein>
<dbReference type="PANTHER" id="PTHR13794:SF58">
    <property type="entry name" value="MITOCHONDRIAL ENOLASE SUPERFAMILY MEMBER 1"/>
    <property type="match status" value="1"/>
</dbReference>
<name>A0A193GEH6_9BORD</name>
<dbReference type="AlphaFoldDB" id="A0A193GEH6"/>
<dbReference type="InterPro" id="IPR013342">
    <property type="entry name" value="Mandelate_racemase_C"/>
</dbReference>
<dbReference type="PROSITE" id="PS00909">
    <property type="entry name" value="MR_MLE_2"/>
    <property type="match status" value="1"/>
</dbReference>
<dbReference type="KEGG" id="bfz:BAU07_16215"/>
<dbReference type="CDD" id="cd03316">
    <property type="entry name" value="MR_like"/>
    <property type="match status" value="1"/>
</dbReference>
<dbReference type="STRING" id="463014.BAU07_16215"/>
<dbReference type="EMBL" id="CP016172">
    <property type="protein sequence ID" value="ANN78447.1"/>
    <property type="molecule type" value="Genomic_DNA"/>
</dbReference>
<feature type="domain" description="Mandelate racemase/muconate lactonizing enzyme C-terminal" evidence="5">
    <location>
        <begin position="149"/>
        <end position="241"/>
    </location>
</feature>
<evidence type="ECO:0000256" key="1">
    <source>
        <dbReference type="ARBA" id="ARBA00001946"/>
    </source>
</evidence>
<accession>A0A193GEH6</accession>
<feature type="region of interest" description="Disordered" evidence="4">
    <location>
        <begin position="345"/>
        <end position="365"/>
    </location>
</feature>
<dbReference type="Pfam" id="PF13378">
    <property type="entry name" value="MR_MLE_C"/>
    <property type="match status" value="1"/>
</dbReference>
<dbReference type="PANTHER" id="PTHR13794">
    <property type="entry name" value="ENOLASE SUPERFAMILY, MANDELATE RACEMASE"/>
    <property type="match status" value="1"/>
</dbReference>
<dbReference type="InterPro" id="IPR046945">
    <property type="entry name" value="RHMD-like"/>
</dbReference>